<dbReference type="Pfam" id="PF13354">
    <property type="entry name" value="Beta-lactamase2"/>
    <property type="match status" value="1"/>
</dbReference>
<name>A0A844ZVG5_9SPHN</name>
<evidence type="ECO:0000256" key="6">
    <source>
        <dbReference type="RuleBase" id="RU361140"/>
    </source>
</evidence>
<evidence type="ECO:0000256" key="4">
    <source>
        <dbReference type="ARBA" id="ARBA00022801"/>
    </source>
</evidence>
<evidence type="ECO:0000313" key="9">
    <source>
        <dbReference type="EMBL" id="MXO91160.1"/>
    </source>
</evidence>
<keyword evidence="4 6" id="KW-0378">Hydrolase</keyword>
<evidence type="ECO:0000256" key="1">
    <source>
        <dbReference type="ARBA" id="ARBA00001526"/>
    </source>
</evidence>
<dbReference type="GO" id="GO:0008800">
    <property type="term" value="F:beta-lactamase activity"/>
    <property type="evidence" value="ECO:0007669"/>
    <property type="project" value="UniProtKB-UniRule"/>
</dbReference>
<dbReference type="PRINTS" id="PR00118">
    <property type="entry name" value="BLACTAMASEA"/>
</dbReference>
<proteinExistence type="inferred from homology"/>
<dbReference type="PANTHER" id="PTHR35333">
    <property type="entry name" value="BETA-LACTAMASE"/>
    <property type="match status" value="1"/>
</dbReference>
<dbReference type="GO" id="GO:0030655">
    <property type="term" value="P:beta-lactam antibiotic catabolic process"/>
    <property type="evidence" value="ECO:0007669"/>
    <property type="project" value="InterPro"/>
</dbReference>
<dbReference type="Gene3D" id="3.40.710.10">
    <property type="entry name" value="DD-peptidase/beta-lactamase superfamily"/>
    <property type="match status" value="1"/>
</dbReference>
<dbReference type="InterPro" id="IPR045155">
    <property type="entry name" value="Beta-lactam_cat"/>
</dbReference>
<comment type="catalytic activity">
    <reaction evidence="1 6">
        <text>a beta-lactam + H2O = a substituted beta-amino acid</text>
        <dbReference type="Rhea" id="RHEA:20401"/>
        <dbReference type="ChEBI" id="CHEBI:15377"/>
        <dbReference type="ChEBI" id="CHEBI:35627"/>
        <dbReference type="ChEBI" id="CHEBI:140347"/>
        <dbReference type="EC" id="3.5.2.6"/>
    </reaction>
</comment>
<dbReference type="Proteomes" id="UP000442714">
    <property type="component" value="Unassembled WGS sequence"/>
</dbReference>
<feature type="signal peptide" evidence="7">
    <location>
        <begin position="1"/>
        <end position="31"/>
    </location>
</feature>
<dbReference type="PANTHER" id="PTHR35333:SF3">
    <property type="entry name" value="BETA-LACTAMASE-TYPE TRANSPEPTIDASE FOLD CONTAINING PROTEIN"/>
    <property type="match status" value="1"/>
</dbReference>
<dbReference type="EMBL" id="WTYX01000002">
    <property type="protein sequence ID" value="MXO91160.1"/>
    <property type="molecule type" value="Genomic_DNA"/>
</dbReference>
<dbReference type="GO" id="GO:0046677">
    <property type="term" value="P:response to antibiotic"/>
    <property type="evidence" value="ECO:0007669"/>
    <property type="project" value="UniProtKB-UniRule"/>
</dbReference>
<protein>
    <recommendedName>
        <fullName evidence="3 6">Beta-lactamase</fullName>
        <ecNumber evidence="3 6">3.5.2.6</ecNumber>
    </recommendedName>
</protein>
<evidence type="ECO:0000259" key="8">
    <source>
        <dbReference type="Pfam" id="PF13354"/>
    </source>
</evidence>
<evidence type="ECO:0000256" key="5">
    <source>
        <dbReference type="ARBA" id="ARBA00023251"/>
    </source>
</evidence>
<keyword evidence="10" id="KW-1185">Reference proteome</keyword>
<evidence type="ECO:0000313" key="10">
    <source>
        <dbReference type="Proteomes" id="UP000442714"/>
    </source>
</evidence>
<dbReference type="EC" id="3.5.2.6" evidence="3 6"/>
<accession>A0A844ZVG5</accession>
<comment type="similarity">
    <text evidence="2 6">Belongs to the class-A beta-lactamase family.</text>
</comment>
<evidence type="ECO:0000256" key="2">
    <source>
        <dbReference type="ARBA" id="ARBA00009009"/>
    </source>
</evidence>
<feature type="domain" description="Beta-lactamase class A catalytic" evidence="8">
    <location>
        <begin position="78"/>
        <end position="303"/>
    </location>
</feature>
<dbReference type="OrthoDB" id="9784149at2"/>
<dbReference type="PROSITE" id="PS00146">
    <property type="entry name" value="BETA_LACTAMASE_A"/>
    <property type="match status" value="1"/>
</dbReference>
<organism evidence="9 10">
    <name type="scientific">Pontixanthobacter aquaemixtae</name>
    <dbReference type="NCBI Taxonomy" id="1958940"/>
    <lineage>
        <taxon>Bacteria</taxon>
        <taxon>Pseudomonadati</taxon>
        <taxon>Pseudomonadota</taxon>
        <taxon>Alphaproteobacteria</taxon>
        <taxon>Sphingomonadales</taxon>
        <taxon>Erythrobacteraceae</taxon>
        <taxon>Pontixanthobacter</taxon>
    </lineage>
</organism>
<dbReference type="InterPro" id="IPR023650">
    <property type="entry name" value="Beta-lactam_class-A_AS"/>
</dbReference>
<dbReference type="InterPro" id="IPR000871">
    <property type="entry name" value="Beta-lactam_class-A"/>
</dbReference>
<evidence type="ECO:0000256" key="3">
    <source>
        <dbReference type="ARBA" id="ARBA00012865"/>
    </source>
</evidence>
<gene>
    <name evidence="9" type="ORF">GRI41_10025</name>
</gene>
<keyword evidence="5 6" id="KW-0046">Antibiotic resistance</keyword>
<keyword evidence="7" id="KW-0732">Signal</keyword>
<evidence type="ECO:0000256" key="7">
    <source>
        <dbReference type="SAM" id="SignalP"/>
    </source>
</evidence>
<reference evidence="9 10" key="1">
    <citation type="submission" date="2019-12" db="EMBL/GenBank/DDBJ databases">
        <title>Genomic-based taxomic classification of the family Erythrobacteraceae.</title>
        <authorList>
            <person name="Xu L."/>
        </authorList>
    </citation>
    <scope>NUCLEOTIDE SEQUENCE [LARGE SCALE GENOMIC DNA]</scope>
    <source>
        <strain evidence="9 10">KCTC 52763</strain>
    </source>
</reference>
<comment type="caution">
    <text evidence="9">The sequence shown here is derived from an EMBL/GenBank/DDBJ whole genome shotgun (WGS) entry which is preliminary data.</text>
</comment>
<sequence>MRLRFRHLARLGAALAPAMAIGLAAAQPVHAQTSEFEASFDATFGTQARAPDDFDAVYETGSERRIAMAADGDMGRIGVAAIDLSTGDRISVLGDQRFPMASTSKVAIAATFLAGVDQGRWSLTSEYPLLIPVRSAKYSTRVAPVRHGNYITAQNHLELMISKSCNACTDALLKVVGGPSAVNAFMRNAGIHDFQLTRDIATLVRDDGEFDPVVTIDTRDSASPNAMVKLLADIYQGRLLSPQSRAILMDAMRGTTTGKYRMRSSLPSSANLAHKTGTLTRTASDIGIFHTPDGRAIAIAIYVTGQSKNLADESANKRQSRRLRDDRISTIAREVYNAFSRRGQNWTNSQYGTGG</sequence>
<feature type="chain" id="PRO_5032929563" description="Beta-lactamase" evidence="7">
    <location>
        <begin position="32"/>
        <end position="355"/>
    </location>
</feature>
<dbReference type="InterPro" id="IPR012338">
    <property type="entry name" value="Beta-lactam/transpept-like"/>
</dbReference>
<dbReference type="SUPFAM" id="SSF56601">
    <property type="entry name" value="beta-lactamase/transpeptidase-like"/>
    <property type="match status" value="1"/>
</dbReference>
<dbReference type="AlphaFoldDB" id="A0A844ZVG5"/>